<dbReference type="Proteomes" id="UP000184267">
    <property type="component" value="Unassembled WGS sequence"/>
</dbReference>
<organism evidence="2 3">
    <name type="scientific">Trametes pubescens</name>
    <name type="common">White-rot fungus</name>
    <dbReference type="NCBI Taxonomy" id="154538"/>
    <lineage>
        <taxon>Eukaryota</taxon>
        <taxon>Fungi</taxon>
        <taxon>Dikarya</taxon>
        <taxon>Basidiomycota</taxon>
        <taxon>Agaricomycotina</taxon>
        <taxon>Agaricomycetes</taxon>
        <taxon>Polyporales</taxon>
        <taxon>Polyporaceae</taxon>
        <taxon>Trametes</taxon>
    </lineage>
</organism>
<gene>
    <name evidence="2" type="ORF">TRAPUB_7670</name>
</gene>
<feature type="region of interest" description="Disordered" evidence="1">
    <location>
        <begin position="141"/>
        <end position="198"/>
    </location>
</feature>
<evidence type="ECO:0000313" key="3">
    <source>
        <dbReference type="Proteomes" id="UP000184267"/>
    </source>
</evidence>
<feature type="compositionally biased region" description="Low complexity" evidence="1">
    <location>
        <begin position="73"/>
        <end position="93"/>
    </location>
</feature>
<sequence length="198" mass="21137">MCDQRPAPFGKYNPDDPQVQVWDRDFEKVWGFKVVLVAEQWRQSQAIQRQQQASATAAAQQQQQMYQPRDAKSASGSPPSAHSSPGAAASNSPYDGRRDGNARTLLRSHASMSDLDAAYSPTAQTNLPSLKASGLLDSWKPPSDAFASSLSLGTQSQSQSPSATRVAQGQPIQQGMPGVSNGVAPVGLDWLSDGGPRQ</sequence>
<dbReference type="OrthoDB" id="2123952at2759"/>
<dbReference type="STRING" id="154538.A0A1M2V2T8"/>
<feature type="compositionally biased region" description="Low complexity" evidence="1">
    <location>
        <begin position="148"/>
        <end position="162"/>
    </location>
</feature>
<comment type="caution">
    <text evidence="2">The sequence shown here is derived from an EMBL/GenBank/DDBJ whole genome shotgun (WGS) entry which is preliminary data.</text>
</comment>
<feature type="compositionally biased region" description="Polar residues" evidence="1">
    <location>
        <begin position="163"/>
        <end position="173"/>
    </location>
</feature>
<feature type="region of interest" description="Disordered" evidence="1">
    <location>
        <begin position="49"/>
        <end position="106"/>
    </location>
</feature>
<evidence type="ECO:0000313" key="2">
    <source>
        <dbReference type="EMBL" id="OJT01893.1"/>
    </source>
</evidence>
<evidence type="ECO:0000256" key="1">
    <source>
        <dbReference type="SAM" id="MobiDB-lite"/>
    </source>
</evidence>
<accession>A0A1M2V2T8</accession>
<reference evidence="2 3" key="1">
    <citation type="submission" date="2016-10" db="EMBL/GenBank/DDBJ databases">
        <title>Genome sequence of the basidiomycete white-rot fungus Trametes pubescens.</title>
        <authorList>
            <person name="Makela M.R."/>
            <person name="Granchi Z."/>
            <person name="Peng M."/>
            <person name="De Vries R.P."/>
            <person name="Grigoriev I."/>
            <person name="Riley R."/>
            <person name="Hilden K."/>
        </authorList>
    </citation>
    <scope>NUCLEOTIDE SEQUENCE [LARGE SCALE GENOMIC DNA]</scope>
    <source>
        <strain evidence="2 3">FBCC735</strain>
    </source>
</reference>
<dbReference type="EMBL" id="MNAD01001715">
    <property type="protein sequence ID" value="OJT01893.1"/>
    <property type="molecule type" value="Genomic_DNA"/>
</dbReference>
<proteinExistence type="predicted"/>
<protein>
    <submittedName>
        <fullName evidence="2">Uncharacterized protein</fullName>
    </submittedName>
</protein>
<dbReference type="AlphaFoldDB" id="A0A1M2V2T8"/>
<feature type="compositionally biased region" description="Low complexity" evidence="1">
    <location>
        <begin position="49"/>
        <end position="64"/>
    </location>
</feature>
<keyword evidence="3" id="KW-1185">Reference proteome</keyword>
<name>A0A1M2V2T8_TRAPU</name>